<evidence type="ECO:0000259" key="3">
    <source>
        <dbReference type="Pfam" id="PF00294"/>
    </source>
</evidence>
<dbReference type="OrthoDB" id="9813569at2"/>
<dbReference type="RefSeq" id="WP_146321702.1">
    <property type="nucleotide sequence ID" value="NZ_CP042305.1"/>
</dbReference>
<dbReference type="AlphaFoldDB" id="A0A5B8M4L6"/>
<evidence type="ECO:0000256" key="2">
    <source>
        <dbReference type="ARBA" id="ARBA00022777"/>
    </source>
</evidence>
<evidence type="ECO:0000313" key="5">
    <source>
        <dbReference type="Proteomes" id="UP000320216"/>
    </source>
</evidence>
<dbReference type="SUPFAM" id="SSF53613">
    <property type="entry name" value="Ribokinase-like"/>
    <property type="match status" value="1"/>
</dbReference>
<gene>
    <name evidence="4" type="ORF">FPZ11_13685</name>
</gene>
<organism evidence="4 5">
    <name type="scientific">Humibacter ginsenosidimutans</name>
    <dbReference type="NCBI Taxonomy" id="2599293"/>
    <lineage>
        <taxon>Bacteria</taxon>
        <taxon>Bacillati</taxon>
        <taxon>Actinomycetota</taxon>
        <taxon>Actinomycetes</taxon>
        <taxon>Micrococcales</taxon>
        <taxon>Microbacteriaceae</taxon>
        <taxon>Humibacter</taxon>
    </lineage>
</organism>
<dbReference type="PANTHER" id="PTHR10584">
    <property type="entry name" value="SUGAR KINASE"/>
    <property type="match status" value="1"/>
</dbReference>
<proteinExistence type="predicted"/>
<evidence type="ECO:0000256" key="1">
    <source>
        <dbReference type="ARBA" id="ARBA00022679"/>
    </source>
</evidence>
<feature type="domain" description="Carbohydrate kinase PfkB" evidence="3">
    <location>
        <begin position="19"/>
        <end position="304"/>
    </location>
</feature>
<reference evidence="4 5" key="1">
    <citation type="submission" date="2019-07" db="EMBL/GenBank/DDBJ databases">
        <title>Full genome sequence of Humibacter sp. WJ7-1.</title>
        <authorList>
            <person name="Im W.-T."/>
        </authorList>
    </citation>
    <scope>NUCLEOTIDE SEQUENCE [LARGE SCALE GENOMIC DNA]</scope>
    <source>
        <strain evidence="4 5">WJ7-1</strain>
    </source>
</reference>
<keyword evidence="2 4" id="KW-0418">Kinase</keyword>
<keyword evidence="1" id="KW-0808">Transferase</keyword>
<dbReference type="InterPro" id="IPR011611">
    <property type="entry name" value="PfkB_dom"/>
</dbReference>
<evidence type="ECO:0000313" key="4">
    <source>
        <dbReference type="EMBL" id="QDZ15668.1"/>
    </source>
</evidence>
<dbReference type="GO" id="GO:0016301">
    <property type="term" value="F:kinase activity"/>
    <property type="evidence" value="ECO:0007669"/>
    <property type="project" value="UniProtKB-KW"/>
</dbReference>
<dbReference type="PANTHER" id="PTHR10584:SF166">
    <property type="entry name" value="RIBOKINASE"/>
    <property type="match status" value="1"/>
</dbReference>
<dbReference type="GO" id="GO:0005829">
    <property type="term" value="C:cytosol"/>
    <property type="evidence" value="ECO:0007669"/>
    <property type="project" value="TreeGrafter"/>
</dbReference>
<dbReference type="PROSITE" id="PS00584">
    <property type="entry name" value="PFKB_KINASES_2"/>
    <property type="match status" value="1"/>
</dbReference>
<dbReference type="EMBL" id="CP042305">
    <property type="protein sequence ID" value="QDZ15668.1"/>
    <property type="molecule type" value="Genomic_DNA"/>
</dbReference>
<keyword evidence="5" id="KW-1185">Reference proteome</keyword>
<dbReference type="Pfam" id="PF00294">
    <property type="entry name" value="PfkB"/>
    <property type="match status" value="1"/>
</dbReference>
<sequence>MTPSEQEPARTLPEFDAFVVGPVFIDIVLAGLDHAPVLGTESWARSMGTCPGGIANIAVALSRLGLNTSLATAFGDDAYGDFCRESLELGEGIDLSRSVRMTGKHTPLTISLAYDSDRTMVSHGHLHEHPGISIDAVPRAAVAFASIGGDQNTAWLAAAKANGARVVVTSGWQPDGEWDLDRLGDLSLADVFIVNGPEALAWTGTTRLEDAALALAERVPLPVVTRGSRGAIAVDREAVDAEHRIVDVGGIDIEPVDPTGAGDVFAAGLAAGLVWSLTIEQSLVLATVAAGLSVEDIGGSFSAPSLEGIAQWYRDSAREHDAAFAERYGFLDELHSTWGRQRRPRRAIPTIGFRA</sequence>
<dbReference type="KEGG" id="huw:FPZ11_13685"/>
<dbReference type="InterPro" id="IPR029056">
    <property type="entry name" value="Ribokinase-like"/>
</dbReference>
<dbReference type="InterPro" id="IPR002173">
    <property type="entry name" value="Carboh/pur_kinase_PfkB_CS"/>
</dbReference>
<protein>
    <submittedName>
        <fullName evidence="4">Carbohydrate kinase family protein</fullName>
    </submittedName>
</protein>
<dbReference type="Gene3D" id="3.40.1190.20">
    <property type="match status" value="1"/>
</dbReference>
<dbReference type="Proteomes" id="UP000320216">
    <property type="component" value="Chromosome"/>
</dbReference>
<name>A0A5B8M4L6_9MICO</name>
<accession>A0A5B8M4L6</accession>